<comment type="caution">
    <text evidence="1">The sequence shown here is derived from an EMBL/GenBank/DDBJ whole genome shotgun (WGS) entry which is preliminary data.</text>
</comment>
<dbReference type="Proteomes" id="UP000024635">
    <property type="component" value="Unassembled WGS sequence"/>
</dbReference>
<dbReference type="AlphaFoldDB" id="A0A016U4N3"/>
<gene>
    <name evidence="1" type="primary">Acey_s0060.g3174</name>
    <name evidence="1" type="ORF">Y032_0060g3174</name>
</gene>
<keyword evidence="2" id="KW-1185">Reference proteome</keyword>
<sequence>MTVAGISAVSKNTRCDRVAHDRIVASVANLGFFFFDSEDQLIRELSNYQKKPYSLLLRRGLLLERRGRIAFFLRQRKASSIDAHYTCYRKRSL</sequence>
<dbReference type="EMBL" id="JARK01001396">
    <property type="protein sequence ID" value="EYC09538.1"/>
    <property type="molecule type" value="Genomic_DNA"/>
</dbReference>
<accession>A0A016U4N3</accession>
<protein>
    <submittedName>
        <fullName evidence="1">Uncharacterized protein</fullName>
    </submittedName>
</protein>
<evidence type="ECO:0000313" key="1">
    <source>
        <dbReference type="EMBL" id="EYC09538.1"/>
    </source>
</evidence>
<evidence type="ECO:0000313" key="2">
    <source>
        <dbReference type="Proteomes" id="UP000024635"/>
    </source>
</evidence>
<organism evidence="1 2">
    <name type="scientific">Ancylostoma ceylanicum</name>
    <dbReference type="NCBI Taxonomy" id="53326"/>
    <lineage>
        <taxon>Eukaryota</taxon>
        <taxon>Metazoa</taxon>
        <taxon>Ecdysozoa</taxon>
        <taxon>Nematoda</taxon>
        <taxon>Chromadorea</taxon>
        <taxon>Rhabditida</taxon>
        <taxon>Rhabditina</taxon>
        <taxon>Rhabditomorpha</taxon>
        <taxon>Strongyloidea</taxon>
        <taxon>Ancylostomatidae</taxon>
        <taxon>Ancylostomatinae</taxon>
        <taxon>Ancylostoma</taxon>
    </lineage>
</organism>
<proteinExistence type="predicted"/>
<reference evidence="2" key="1">
    <citation type="journal article" date="2015" name="Nat. Genet.">
        <title>The genome and transcriptome of the zoonotic hookworm Ancylostoma ceylanicum identify infection-specific gene families.</title>
        <authorList>
            <person name="Schwarz E.M."/>
            <person name="Hu Y."/>
            <person name="Antoshechkin I."/>
            <person name="Miller M.M."/>
            <person name="Sternberg P.W."/>
            <person name="Aroian R.V."/>
        </authorList>
    </citation>
    <scope>NUCLEOTIDE SEQUENCE</scope>
    <source>
        <strain evidence="2">HY135</strain>
    </source>
</reference>
<name>A0A016U4N3_9BILA</name>